<evidence type="ECO:0000313" key="5">
    <source>
        <dbReference type="EMBL" id="WVZ73499.1"/>
    </source>
</evidence>
<keyword evidence="6" id="KW-1185">Reference proteome</keyword>
<name>A0AAQ3TGD8_PASNO</name>
<comment type="similarity">
    <text evidence="2">Belongs to the THOC5 family.</text>
</comment>
<dbReference type="PANTHER" id="PTHR13375">
    <property type="entry name" value="FMS INTERACTING PROTEIN"/>
    <property type="match status" value="1"/>
</dbReference>
<comment type="subcellular location">
    <subcellularLocation>
        <location evidence="1">Nucleus</location>
    </subcellularLocation>
</comment>
<organism evidence="5 6">
    <name type="scientific">Paspalum notatum var. saurae</name>
    <dbReference type="NCBI Taxonomy" id="547442"/>
    <lineage>
        <taxon>Eukaryota</taxon>
        <taxon>Viridiplantae</taxon>
        <taxon>Streptophyta</taxon>
        <taxon>Embryophyta</taxon>
        <taxon>Tracheophyta</taxon>
        <taxon>Spermatophyta</taxon>
        <taxon>Magnoliopsida</taxon>
        <taxon>Liliopsida</taxon>
        <taxon>Poales</taxon>
        <taxon>Poaceae</taxon>
        <taxon>PACMAD clade</taxon>
        <taxon>Panicoideae</taxon>
        <taxon>Andropogonodae</taxon>
        <taxon>Paspaleae</taxon>
        <taxon>Paspalinae</taxon>
        <taxon>Paspalum</taxon>
    </lineage>
</organism>
<dbReference type="GO" id="GO:0000445">
    <property type="term" value="C:THO complex part of transcription export complex"/>
    <property type="evidence" value="ECO:0007669"/>
    <property type="project" value="TreeGrafter"/>
</dbReference>
<gene>
    <name evidence="5" type="ORF">U9M48_021799</name>
</gene>
<sequence length="834" mass="93821">MAAAPAEAMDVEAPVRPSPTATTTKLRSPHDLLAETRASIEKVADRMLAIKRDGAPKSELRELVTQMSLLLVTLRQVNREILMEEDKVKAETEAAKAPVDSTTLQLHNLLYEKNHYVKAIRTCLDFQTRYPGIELVPEEEFQRAAPADIREKTLAADASHDLMLKRLNFELVQRKELCKLHEKLEQQRSSLLGTIANQKKFLSSLPSHLKSLKKASLPVQQQLGMQHTKKLKQHHAAELLPTPLYIAYTQLLGQKEAFGENIEVEITGSTKDAHIFAQQQAKKESAGNLSNGDNNRMDDDVIDDEEDAQRRRSRSKRNVKEANNPAVAYQLHPLKVILHVYDTEDSGTKRRKLITLRFEYLAKLNVVCVGIENSEGLDSNILCNLFPDDTGLDLPHQMAKIYAGQAPNFSDKDSRPYKWAQHLGGIDFLPEVPPSAVDDSNRALSSADLSSGLALYRQQNRAQTILQRIRSRKVAQMALIIPLKFSSLFDDRWQLDYLTKLKWPRIEHSNAPWASRSPLCSLHSWSLTGSFPEPLPRSSLMVSGAASSVDSDVERSITNWEETEGTREDGELPVVVPSENEPSGSTILHSEVSPEIRSHSRGLSLISKSSTPSKLSISHSFGRNEDDLDLLMYSDSESEDLPCILEETEKSSPIIDKSWENYASKEFTMVLSKTMKNGPKVMLEAKVKISMEYPLRPPLFGLRLLSEKSETLKWYNDLRAMEAEVNLHILRSLPPSCEDYILSHQVLCLAMLFDMHFDEDLEKRKVTSVIDVGLCKPVSGTMLTRSVDLSIGYPLEETELVILPCPFFSWHLENCSTSELKLIPGYAYCLDNNS</sequence>
<dbReference type="GO" id="GO:0003729">
    <property type="term" value="F:mRNA binding"/>
    <property type="evidence" value="ECO:0007669"/>
    <property type="project" value="TreeGrafter"/>
</dbReference>
<feature type="region of interest" description="Disordered" evidence="4">
    <location>
        <begin position="563"/>
        <end position="587"/>
    </location>
</feature>
<dbReference type="InterPro" id="IPR019163">
    <property type="entry name" value="THO_Thoc5"/>
</dbReference>
<dbReference type="Pfam" id="PF09766">
    <property type="entry name" value="FmiP_Thoc5"/>
    <property type="match status" value="1"/>
</dbReference>
<reference evidence="5 6" key="1">
    <citation type="submission" date="2024-02" db="EMBL/GenBank/DDBJ databases">
        <title>High-quality chromosome-scale genome assembly of Pensacola bahiagrass (Paspalum notatum Flugge var. saurae).</title>
        <authorList>
            <person name="Vega J.M."/>
            <person name="Podio M."/>
            <person name="Orjuela J."/>
            <person name="Siena L.A."/>
            <person name="Pessino S.C."/>
            <person name="Combes M.C."/>
            <person name="Mariac C."/>
            <person name="Albertini E."/>
            <person name="Pupilli F."/>
            <person name="Ortiz J.P.A."/>
            <person name="Leblanc O."/>
        </authorList>
    </citation>
    <scope>NUCLEOTIDE SEQUENCE [LARGE SCALE GENOMIC DNA]</scope>
    <source>
        <strain evidence="5">R1</strain>
        <tissue evidence="5">Leaf</tissue>
    </source>
</reference>
<evidence type="ECO:0008006" key="7">
    <source>
        <dbReference type="Google" id="ProtNLM"/>
    </source>
</evidence>
<keyword evidence="3" id="KW-0539">Nucleus</keyword>
<proteinExistence type="inferred from homology"/>
<evidence type="ECO:0000256" key="3">
    <source>
        <dbReference type="ARBA" id="ARBA00023242"/>
    </source>
</evidence>
<dbReference type="GO" id="GO:0006406">
    <property type="term" value="P:mRNA export from nucleus"/>
    <property type="evidence" value="ECO:0007669"/>
    <property type="project" value="TreeGrafter"/>
</dbReference>
<dbReference type="EMBL" id="CP144749">
    <property type="protein sequence ID" value="WVZ73499.1"/>
    <property type="molecule type" value="Genomic_DNA"/>
</dbReference>
<protein>
    <recommendedName>
        <fullName evidence="7">THO complex subunit 5B</fullName>
    </recommendedName>
</protein>
<dbReference type="PANTHER" id="PTHR13375:SF3">
    <property type="entry name" value="THO COMPLEX SUBUNIT 5 HOMOLOG"/>
    <property type="match status" value="1"/>
</dbReference>
<evidence type="ECO:0000313" key="6">
    <source>
        <dbReference type="Proteomes" id="UP001341281"/>
    </source>
</evidence>
<accession>A0AAQ3TGD8</accession>
<feature type="region of interest" description="Disordered" evidence="4">
    <location>
        <begin position="1"/>
        <end position="25"/>
    </location>
</feature>
<dbReference type="AlphaFoldDB" id="A0AAQ3TGD8"/>
<evidence type="ECO:0000256" key="1">
    <source>
        <dbReference type="ARBA" id="ARBA00004123"/>
    </source>
</evidence>
<feature type="region of interest" description="Disordered" evidence="4">
    <location>
        <begin position="277"/>
        <end position="324"/>
    </location>
</feature>
<evidence type="ECO:0000256" key="4">
    <source>
        <dbReference type="SAM" id="MobiDB-lite"/>
    </source>
</evidence>
<feature type="compositionally biased region" description="Low complexity" evidence="4">
    <location>
        <begin position="1"/>
        <end position="15"/>
    </location>
</feature>
<evidence type="ECO:0000256" key="2">
    <source>
        <dbReference type="ARBA" id="ARBA00008044"/>
    </source>
</evidence>
<dbReference type="Proteomes" id="UP001341281">
    <property type="component" value="Chromosome 05"/>
</dbReference>